<dbReference type="EMBL" id="CP126209">
    <property type="protein sequence ID" value="WIA10896.1"/>
    <property type="molecule type" value="Genomic_DNA"/>
</dbReference>
<dbReference type="Proteomes" id="UP001244341">
    <property type="component" value="Chromosome 2b"/>
</dbReference>
<reference evidence="2 3" key="1">
    <citation type="submission" date="2023-05" db="EMBL/GenBank/DDBJ databases">
        <title>A 100% complete, gapless, phased diploid assembly of the Scenedesmus obliquus UTEX 3031 genome.</title>
        <authorList>
            <person name="Biondi T.C."/>
            <person name="Hanschen E.R."/>
            <person name="Kwon T."/>
            <person name="Eng W."/>
            <person name="Kruse C.P.S."/>
            <person name="Koehler S.I."/>
            <person name="Kunde Y."/>
            <person name="Gleasner C.D."/>
            <person name="You Mak K.T."/>
            <person name="Polle J."/>
            <person name="Hovde B.T."/>
            <person name="Starkenburg S.R."/>
        </authorList>
    </citation>
    <scope>NUCLEOTIDE SEQUENCE [LARGE SCALE GENOMIC DNA]</scope>
    <source>
        <strain evidence="2 3">DOE0152z</strain>
    </source>
</reference>
<organism evidence="2 3">
    <name type="scientific">Tetradesmus obliquus</name>
    <name type="common">Green alga</name>
    <name type="synonym">Acutodesmus obliquus</name>
    <dbReference type="NCBI Taxonomy" id="3088"/>
    <lineage>
        <taxon>Eukaryota</taxon>
        <taxon>Viridiplantae</taxon>
        <taxon>Chlorophyta</taxon>
        <taxon>core chlorophytes</taxon>
        <taxon>Chlorophyceae</taxon>
        <taxon>CS clade</taxon>
        <taxon>Sphaeropleales</taxon>
        <taxon>Scenedesmaceae</taxon>
        <taxon>Tetradesmus</taxon>
    </lineage>
</organism>
<gene>
    <name evidence="2" type="ORF">OEZ85_011062</name>
</gene>
<dbReference type="PANTHER" id="PTHR44167:SF24">
    <property type="entry name" value="SERINE_THREONINE-PROTEIN KINASE CHK2"/>
    <property type="match status" value="1"/>
</dbReference>
<evidence type="ECO:0000259" key="1">
    <source>
        <dbReference type="PROSITE" id="PS50011"/>
    </source>
</evidence>
<dbReference type="InterPro" id="IPR008271">
    <property type="entry name" value="Ser/Thr_kinase_AS"/>
</dbReference>
<protein>
    <recommendedName>
        <fullName evidence="1">Protein kinase domain-containing protein</fullName>
    </recommendedName>
</protein>
<keyword evidence="3" id="KW-1185">Reference proteome</keyword>
<dbReference type="Gene3D" id="1.10.510.10">
    <property type="entry name" value="Transferase(Phosphotransferase) domain 1"/>
    <property type="match status" value="1"/>
</dbReference>
<dbReference type="Pfam" id="PF00069">
    <property type="entry name" value="Pkinase"/>
    <property type="match status" value="1"/>
</dbReference>
<proteinExistence type="predicted"/>
<name>A0ABY8TRG4_TETOB</name>
<dbReference type="PANTHER" id="PTHR44167">
    <property type="entry name" value="OVARIAN-SPECIFIC SERINE/THREONINE-PROTEIN KINASE LOK-RELATED"/>
    <property type="match status" value="1"/>
</dbReference>
<evidence type="ECO:0000313" key="3">
    <source>
        <dbReference type="Proteomes" id="UP001244341"/>
    </source>
</evidence>
<dbReference type="SUPFAM" id="SSF56112">
    <property type="entry name" value="Protein kinase-like (PK-like)"/>
    <property type="match status" value="1"/>
</dbReference>
<evidence type="ECO:0000313" key="2">
    <source>
        <dbReference type="EMBL" id="WIA10896.1"/>
    </source>
</evidence>
<dbReference type="InterPro" id="IPR011009">
    <property type="entry name" value="Kinase-like_dom_sf"/>
</dbReference>
<dbReference type="InterPro" id="IPR000719">
    <property type="entry name" value="Prot_kinase_dom"/>
</dbReference>
<feature type="domain" description="Protein kinase" evidence="1">
    <location>
        <begin position="1"/>
        <end position="277"/>
    </location>
</feature>
<dbReference type="SMART" id="SM00220">
    <property type="entry name" value="S_TKc"/>
    <property type="match status" value="1"/>
</dbReference>
<sequence length="281" mass="30433">MRREGRTTAANNCIRNTFSLELILHDAADVASHPVVHGVVAAVARAMQQHPRLRLYLCFATLLQQGPCPKAAACLRGGVWSRPPEWKYTEFDDAIVLGSSAGLPGDEAAIARALHLLQQEQGAISDKLQATIMRGLLHALNECHEKCIVHGDVKPANIMFTSPLCTDVQLIDFGSSCCLDRASASARCHFGTPAYAAPEILRNRTCTSMSDAWSAGVLLHQMLTQAKVPAAELCLIGSKALSSSPHSKAAADLVQCLLKVDPADRLHPYEALGHPYFKRQH</sequence>
<dbReference type="PROSITE" id="PS50011">
    <property type="entry name" value="PROTEIN_KINASE_DOM"/>
    <property type="match status" value="1"/>
</dbReference>
<accession>A0ABY8TRG4</accession>
<dbReference type="PROSITE" id="PS00108">
    <property type="entry name" value="PROTEIN_KINASE_ST"/>
    <property type="match status" value="1"/>
</dbReference>